<dbReference type="EMBL" id="CP013278">
    <property type="protein sequence ID" value="AND28409.1"/>
    <property type="molecule type" value="Genomic_DNA"/>
</dbReference>
<accession>A0A160LJP3</accession>
<sequence>MSINIRQKRFTVAVNKILQEELRKGNLPTSKEFGSRLNKLLRDQDLGAPEYTFKRIRNGELAESDFYNEVVGKIQKDLMILYENTIAVHDQLKGKFNWFEVEKNRLEYEARRLETELKEKILLYGKTGYLASIFDTFDDLSKIDSEDNVSIDIKNHQITLKKQENTSFLINPASEIKFVMPKNSASTFKKIPISGKIEQSLNVNTNETFQEVWLSKTEGPADGYVDITFNGKQVLNRIDLSLHTIKDVTVYIEFTLDGLNYFHLPYYPEGKQTGNNVSFYFPTTEMKNMRIWIRKQESDKELVHPEGYSYQYLFGVKKIQFFQLSYPERGEVVTKFLTPNTDETFSIGKVSLVTEEEIADGTDIEYFVRVDNREESWKQISPVNRDTAQAPNLIDFKYVVHASPTNLGIPENTGGQESEVIELQANGIAFYTLGSIEKRKIVPRTERMYMGKDAWSVQKTVENFGETHIPSLDDWKQPSNDIVRNVIPIKEGNRGLILQDEQFTQHTQLYYGMGIFYEGKEQVLPTIPSATEPITIFLNGEKLFEGIPSSQTNVNYKFKQGWNDLTVLVYVQSLNKDCTIDLGFDPIRVSTHCYSTSQFLEKVSVFDLRYNTKNNDWSKYALYEKDGKVYIVVNHSLPGVTYDLYYDYVDEVEHRDIQLKIAMKQFSVGQYTTPVLRRYTLQFS</sequence>
<name>A0A160LJP3_BACTI</name>
<geneLocation type="plasmid" evidence="1">
    <name>pAM65-52-3-235K</name>
</geneLocation>
<protein>
    <submittedName>
        <fullName evidence="1">Uncharacterized protein</fullName>
    </submittedName>
</protein>
<dbReference type="PATRIC" id="fig|1430.6.peg.1982"/>
<proteinExistence type="predicted"/>
<evidence type="ECO:0000313" key="1">
    <source>
        <dbReference type="EMBL" id="AND28409.1"/>
    </source>
</evidence>
<gene>
    <name evidence="1" type="ORF">ATN07_32280</name>
</gene>
<dbReference type="RefSeq" id="WP_000026335.1">
    <property type="nucleotide sequence ID" value="NZ_CP013278.1"/>
</dbReference>
<keyword evidence="1" id="KW-0614">Plasmid</keyword>
<dbReference type="AlphaFoldDB" id="A0A160LJP3"/>
<organism evidence="1">
    <name type="scientific">Bacillus thuringiensis subsp. israelensis</name>
    <dbReference type="NCBI Taxonomy" id="1430"/>
    <lineage>
        <taxon>Bacteria</taxon>
        <taxon>Bacillati</taxon>
        <taxon>Bacillota</taxon>
        <taxon>Bacilli</taxon>
        <taxon>Bacillales</taxon>
        <taxon>Bacillaceae</taxon>
        <taxon>Bacillus</taxon>
        <taxon>Bacillus cereus group</taxon>
    </lineage>
</organism>
<reference evidence="1" key="1">
    <citation type="journal article" date="2017" name="Res. Microbiol.">
        <title>Comparative genomics of extrachromosomal elements in Bacillus thuringiensis subsp. israelensis.</title>
        <authorList>
            <person name="Bolotin A."/>
            <person name="Gillis A."/>
            <person name="Sanchis V."/>
            <person name="Nielsen-LeRoux C."/>
            <person name="Mahillon J."/>
            <person name="Lereclus D."/>
            <person name="Sorokin A."/>
        </authorList>
    </citation>
    <scope>NUCLEOTIDE SEQUENCE</scope>
    <source>
        <strain evidence="1">AM65-52</strain>
        <plasmid evidence="1">pAM65-52-3-235K</plasmid>
    </source>
</reference>